<dbReference type="InterPro" id="IPR036597">
    <property type="entry name" value="Fido-like_dom_sf"/>
</dbReference>
<dbReference type="Pfam" id="PF02661">
    <property type="entry name" value="Fic"/>
    <property type="match status" value="1"/>
</dbReference>
<dbReference type="EMBL" id="JPGY02000001">
    <property type="protein sequence ID" value="KRU11363.1"/>
    <property type="molecule type" value="Genomic_DNA"/>
</dbReference>
<reference evidence="3 4" key="3">
    <citation type="journal article" name="Genome Announc.">
        <title>Improved Draft Genome Sequence of Clostridium pasteurianum Strain ATCC 6013 (DSM 525) Using a Hybrid Next-Generation Sequencing Approach.</title>
        <authorList>
            <person name="Pyne M.E."/>
            <person name="Utturkar S."/>
            <person name="Brown S.D."/>
            <person name="Moo-Young M."/>
            <person name="Chung D.A."/>
            <person name="Chou C.P."/>
        </authorList>
    </citation>
    <scope>NUCLEOTIDE SEQUENCE [LARGE SCALE GENOMIC DNA]</scope>
    <source>
        <strain evidence="3 4">ATCC 6013</strain>
    </source>
</reference>
<organism evidence="2 5">
    <name type="scientific">Clostridium pasteurianum DSM 525 = ATCC 6013</name>
    <dbReference type="NCBI Taxonomy" id="1262449"/>
    <lineage>
        <taxon>Bacteria</taxon>
        <taxon>Bacillati</taxon>
        <taxon>Bacillota</taxon>
        <taxon>Clostridia</taxon>
        <taxon>Eubacteriales</taxon>
        <taxon>Clostridiaceae</taxon>
        <taxon>Clostridium</taxon>
    </lineage>
</organism>
<dbReference type="SUPFAM" id="SSF140931">
    <property type="entry name" value="Fic-like"/>
    <property type="match status" value="1"/>
</dbReference>
<accession>A0A0H3J587</accession>
<name>A0A0H3J587_CLOPA</name>
<dbReference type="Proteomes" id="UP000028042">
    <property type="component" value="Unassembled WGS sequence"/>
</dbReference>
<proteinExistence type="predicted"/>
<dbReference type="KEGG" id="cpat:CLPA_c25700"/>
<protein>
    <submittedName>
        <fullName evidence="2">Death on curing protein</fullName>
    </submittedName>
    <submittedName>
        <fullName evidence="3">Death-on-curing family protein</fullName>
    </submittedName>
</protein>
<dbReference type="RefSeq" id="WP_003447367.1">
    <property type="nucleotide sequence ID" value="NZ_ANZB01000015.1"/>
</dbReference>
<dbReference type="PANTHER" id="PTHR39426:SF1">
    <property type="entry name" value="HOMOLOGY TO DEATH-ON-CURING PROTEIN OF PHAGE P1"/>
    <property type="match status" value="1"/>
</dbReference>
<dbReference type="Proteomes" id="UP000030905">
    <property type="component" value="Chromosome"/>
</dbReference>
<evidence type="ECO:0000313" key="3">
    <source>
        <dbReference type="EMBL" id="KRU11363.1"/>
    </source>
</evidence>
<evidence type="ECO:0000313" key="2">
    <source>
        <dbReference type="EMBL" id="AJA52627.1"/>
    </source>
</evidence>
<evidence type="ECO:0000259" key="1">
    <source>
        <dbReference type="PROSITE" id="PS51459"/>
    </source>
</evidence>
<dbReference type="PANTHER" id="PTHR39426">
    <property type="entry name" value="HOMOLOGY TO DEATH-ON-CURING PROTEIN OF PHAGE P1"/>
    <property type="match status" value="1"/>
</dbReference>
<sequence length="126" mass="14451">MKYISIEYVLKLHSKLIETTGGSSELRDIELLKSSIENSKATFNGQNLYPTIEDKCANICYSMINNHPFVDGNKRIGLYVMLILLEYNGIKLKFTQNELINLGLGIAKGDFKQEYIILWTKNHYAK</sequence>
<dbReference type="EMBL" id="CP009268">
    <property type="protein sequence ID" value="AJA52627.1"/>
    <property type="molecule type" value="Genomic_DNA"/>
</dbReference>
<dbReference type="Gene3D" id="1.20.120.1870">
    <property type="entry name" value="Fic/DOC protein, Fido domain"/>
    <property type="match status" value="1"/>
</dbReference>
<feature type="domain" description="Fido" evidence="1">
    <location>
        <begin position="4"/>
        <end position="122"/>
    </location>
</feature>
<reference evidence="2 5" key="1">
    <citation type="journal article" date="2015" name="Genome Announc.">
        <title>Complete Genome Sequence of the Nitrogen-Fixing and Solvent-Producing Clostridium pasteurianum DSM 525.</title>
        <authorList>
            <person name="Poehlein A."/>
            <person name="Grosse-Honebrink A."/>
            <person name="Zhang Y."/>
            <person name="Minton N.P."/>
            <person name="Daniel R."/>
        </authorList>
    </citation>
    <scope>NUCLEOTIDE SEQUENCE [LARGE SCALE GENOMIC DNA]</scope>
    <source>
        <strain evidence="2">DSM 525</strain>
        <strain evidence="5">DSM 525 / ATCC 6013</strain>
    </source>
</reference>
<evidence type="ECO:0000313" key="5">
    <source>
        <dbReference type="Proteomes" id="UP000030905"/>
    </source>
</evidence>
<keyword evidence="5" id="KW-1185">Reference proteome</keyword>
<dbReference type="GeneID" id="93074704"/>
<dbReference type="InterPro" id="IPR006440">
    <property type="entry name" value="Doc"/>
</dbReference>
<dbReference type="eggNOG" id="COG3654">
    <property type="taxonomic scope" value="Bacteria"/>
</dbReference>
<dbReference type="PROSITE" id="PS51459">
    <property type="entry name" value="FIDO"/>
    <property type="match status" value="1"/>
</dbReference>
<dbReference type="PATRIC" id="fig|1262449.3.peg.3463"/>
<evidence type="ECO:0000313" key="4">
    <source>
        <dbReference type="Proteomes" id="UP000028042"/>
    </source>
</evidence>
<dbReference type="InterPro" id="IPR053737">
    <property type="entry name" value="Type_II_TA_Toxin"/>
</dbReference>
<gene>
    <name evidence="2" type="ORF">CLPA_c25700</name>
    <name evidence="3" type="ORF">CP6013_00610</name>
</gene>
<dbReference type="GO" id="GO:0016301">
    <property type="term" value="F:kinase activity"/>
    <property type="evidence" value="ECO:0007669"/>
    <property type="project" value="InterPro"/>
</dbReference>
<dbReference type="AlphaFoldDB" id="A0A0H3J587"/>
<reference evidence="3" key="2">
    <citation type="submission" date="2015-10" db="EMBL/GenBank/DDBJ databases">
        <title>Improved Draft Genome Sequence of Clostridium pasteurianum Strain ATCC 6013 (DSM 525) Using a Hybrid Next-Generation Sequencing Approach.</title>
        <authorList>
            <person name="Pyne M.E."/>
            <person name="Utturkar S.M."/>
            <person name="Brown S.D."/>
            <person name="Moo-Young M."/>
            <person name="Chung D.A."/>
            <person name="Chou P.C."/>
        </authorList>
    </citation>
    <scope>NUCLEOTIDE SEQUENCE</scope>
    <source>
        <strain evidence="3">ATCC 6013</strain>
    </source>
</reference>
<dbReference type="InterPro" id="IPR003812">
    <property type="entry name" value="Fido"/>
</dbReference>
<dbReference type="NCBIfam" id="TIGR01550">
    <property type="entry name" value="DOC_P1"/>
    <property type="match status" value="1"/>
</dbReference>
<dbReference type="KEGG" id="cpae:CPAST_c25700"/>